<organism evidence="4 5">
    <name type="scientific">Rhodotorula mucilaginosa</name>
    <name type="common">Yeast</name>
    <name type="synonym">Rhodotorula rubra</name>
    <dbReference type="NCBI Taxonomy" id="5537"/>
    <lineage>
        <taxon>Eukaryota</taxon>
        <taxon>Fungi</taxon>
        <taxon>Dikarya</taxon>
        <taxon>Basidiomycota</taxon>
        <taxon>Pucciniomycotina</taxon>
        <taxon>Microbotryomycetes</taxon>
        <taxon>Sporidiobolales</taxon>
        <taxon>Sporidiobolaceae</taxon>
        <taxon>Rhodotorula</taxon>
    </lineage>
</organism>
<dbReference type="InterPro" id="IPR036869">
    <property type="entry name" value="J_dom_sf"/>
</dbReference>
<reference evidence="4 5" key="1">
    <citation type="submission" date="2020-11" db="EMBL/GenBank/DDBJ databases">
        <title>Kefir isolates.</title>
        <authorList>
            <person name="Marcisauskas S."/>
            <person name="Kim Y."/>
            <person name="Blasche S."/>
        </authorList>
    </citation>
    <scope>NUCLEOTIDE SEQUENCE [LARGE SCALE GENOMIC DNA]</scope>
    <source>
        <strain evidence="4 5">KR</strain>
    </source>
</reference>
<dbReference type="InterPro" id="IPR019734">
    <property type="entry name" value="TPR_rpt"/>
</dbReference>
<evidence type="ECO:0000313" key="5">
    <source>
        <dbReference type="Proteomes" id="UP000777482"/>
    </source>
</evidence>
<dbReference type="InterPro" id="IPR001623">
    <property type="entry name" value="DnaJ_domain"/>
</dbReference>
<dbReference type="Pfam" id="PF13432">
    <property type="entry name" value="TPR_16"/>
    <property type="match status" value="1"/>
</dbReference>
<feature type="compositionally biased region" description="Low complexity" evidence="2">
    <location>
        <begin position="36"/>
        <end position="48"/>
    </location>
</feature>
<dbReference type="Pfam" id="PF00226">
    <property type="entry name" value="DnaJ"/>
    <property type="match status" value="1"/>
</dbReference>
<dbReference type="PANTHER" id="PTHR44200:SF1">
    <property type="entry name" value="DNAJ HOMOLOG SUBFAMILY C MEMBER 7"/>
    <property type="match status" value="1"/>
</dbReference>
<dbReference type="SUPFAM" id="SSF46565">
    <property type="entry name" value="Chaperone J-domain"/>
    <property type="match status" value="1"/>
</dbReference>
<proteinExistence type="predicted"/>
<dbReference type="SMART" id="SM00028">
    <property type="entry name" value="TPR"/>
    <property type="match status" value="3"/>
</dbReference>
<evidence type="ECO:0000256" key="1">
    <source>
        <dbReference type="PROSITE-ProRule" id="PRU00339"/>
    </source>
</evidence>
<dbReference type="SMART" id="SM00271">
    <property type="entry name" value="DnaJ"/>
    <property type="match status" value="1"/>
</dbReference>
<protein>
    <recommendedName>
        <fullName evidence="3">J domain-containing protein</fullName>
    </recommendedName>
</protein>
<dbReference type="EMBL" id="PUHQ01000042">
    <property type="protein sequence ID" value="KAG0660653.1"/>
    <property type="molecule type" value="Genomic_DNA"/>
</dbReference>
<evidence type="ECO:0000313" key="4">
    <source>
        <dbReference type="EMBL" id="KAG0660653.1"/>
    </source>
</evidence>
<keyword evidence="5" id="KW-1185">Reference proteome</keyword>
<dbReference type="PROSITE" id="PS50005">
    <property type="entry name" value="TPR"/>
    <property type="match status" value="1"/>
</dbReference>
<accession>A0A9P6W0X3</accession>
<dbReference type="PROSITE" id="PS50076">
    <property type="entry name" value="DNAJ_2"/>
    <property type="match status" value="1"/>
</dbReference>
<gene>
    <name evidence="4" type="ORF">C6P46_004516</name>
</gene>
<dbReference type="Gene3D" id="1.10.287.110">
    <property type="entry name" value="DnaJ domain"/>
    <property type="match status" value="1"/>
</dbReference>
<name>A0A9P6W0X3_RHOMI</name>
<dbReference type="OrthoDB" id="10250354at2759"/>
<feature type="domain" description="J" evidence="3">
    <location>
        <begin position="480"/>
        <end position="533"/>
    </location>
</feature>
<keyword evidence="1" id="KW-0802">TPR repeat</keyword>
<feature type="region of interest" description="Disordered" evidence="2">
    <location>
        <begin position="402"/>
        <end position="422"/>
    </location>
</feature>
<dbReference type="SUPFAM" id="SSF48452">
    <property type="entry name" value="TPR-like"/>
    <property type="match status" value="1"/>
</dbReference>
<evidence type="ECO:0000256" key="2">
    <source>
        <dbReference type="SAM" id="MobiDB-lite"/>
    </source>
</evidence>
<feature type="repeat" description="TPR" evidence="1">
    <location>
        <begin position="318"/>
        <end position="351"/>
    </location>
</feature>
<evidence type="ECO:0000259" key="3">
    <source>
        <dbReference type="PROSITE" id="PS50076"/>
    </source>
</evidence>
<dbReference type="Gene3D" id="1.25.40.10">
    <property type="entry name" value="Tetratricopeptide repeat domain"/>
    <property type="match status" value="1"/>
</dbReference>
<dbReference type="PANTHER" id="PTHR44200">
    <property type="entry name" value="DNAJ HOMOLOG SUBFAMILY C MEMBER 7"/>
    <property type="match status" value="1"/>
</dbReference>
<feature type="compositionally biased region" description="Acidic residues" evidence="2">
    <location>
        <begin position="406"/>
        <end position="422"/>
    </location>
</feature>
<sequence>MGKKKRPNAQGKSKAAKDKAQPAADKSNPLPPPKQPAAMSAAKATPASDQPKVNLPAPRAPTSPKPAEQSPEVTSLRAAIETSLNLLEHGFAAEAFGALQSALKPGASELDPDRYLRVGEVSTLIADAHKLITTESGDPTVGLEKLAEAEKLWPDKDAPHPATTKTQAAAERIKLEAYWRTKDFQKVYELSCALIEGGDRRIPKLALRMVVCYEVAQLEKAAKAAKLYLASAVESDPFAAERRYGPGYLLSVLQLEGMRLLGSQHNSPMADRIVQLVREKKIGDEAFQQGKWDRAITFYVKALHLALDVELGGAKVIASVYYNLGMAQLKADHLDAAVDYFSLALDDDPTHVKALRNRAIAYEQLDRFELAMDDLRDALRAAKNGKDTTIQAALQRDLDRVQDKYEEAEEDPEPDYDDDDDCYYDDEDDCYHYYDEHEDDEDEDGFGHPYNCGCHGYTAGEYARFFSETMKRGRSVNKDQHYRTLGITPGASETEVRTAFKALARLHHPDKGGDEEKFKEIRHAYGELTGEGNAVPECVVA</sequence>
<dbReference type="CDD" id="cd06257">
    <property type="entry name" value="DnaJ"/>
    <property type="match status" value="1"/>
</dbReference>
<dbReference type="AlphaFoldDB" id="A0A9P6W0X3"/>
<dbReference type="InterPro" id="IPR011990">
    <property type="entry name" value="TPR-like_helical_dom_sf"/>
</dbReference>
<dbReference type="InterPro" id="IPR052758">
    <property type="entry name" value="SRC_co-chaperone"/>
</dbReference>
<comment type="caution">
    <text evidence="4">The sequence shown here is derived from an EMBL/GenBank/DDBJ whole genome shotgun (WGS) entry which is preliminary data.</text>
</comment>
<feature type="region of interest" description="Disordered" evidence="2">
    <location>
        <begin position="1"/>
        <end position="74"/>
    </location>
</feature>
<dbReference type="Proteomes" id="UP000777482">
    <property type="component" value="Unassembled WGS sequence"/>
</dbReference>